<gene>
    <name evidence="3" type="ORF">FPZ47_12325</name>
</gene>
<evidence type="ECO:0000313" key="4">
    <source>
        <dbReference type="Proteomes" id="UP000320513"/>
    </source>
</evidence>
<comment type="caution">
    <text evidence="3">The sequence shown here is derived from an EMBL/GenBank/DDBJ whole genome shotgun (WGS) entry which is preliminary data.</text>
</comment>
<keyword evidence="4" id="KW-1185">Reference proteome</keyword>
<dbReference type="InterPro" id="IPR036508">
    <property type="entry name" value="Chitin-bd_dom_sf"/>
</dbReference>
<dbReference type="EMBL" id="VMQU01000044">
    <property type="protein sequence ID" value="TVS89182.1"/>
    <property type="molecule type" value="Genomic_DNA"/>
</dbReference>
<dbReference type="Proteomes" id="UP000320513">
    <property type="component" value="Unassembled WGS sequence"/>
</dbReference>
<evidence type="ECO:0000256" key="1">
    <source>
        <dbReference type="SAM" id="SignalP"/>
    </source>
</evidence>
<sequence length="107" mass="11416">MKQRMMMSFKARRVAAIGAAIAGIGSVSLASSAVAHAQPPRISPAGEFTCPDGAGLQYVQDPDDSQAYYVCADGKEQDHQKCRPGAFLDLTATPPECLTPDQEDYPK</sequence>
<accession>A0A557XT87</accession>
<dbReference type="SUPFAM" id="SSF57625">
    <property type="entry name" value="Invertebrate chitin-binding proteins"/>
    <property type="match status" value="1"/>
</dbReference>
<reference evidence="3 4" key="1">
    <citation type="submission" date="2019-07" db="EMBL/GenBank/DDBJ databases">
        <title>New Mycobacterium species.</title>
        <authorList>
            <person name="Tortoli E."/>
            <person name="Ghielmetti G."/>
            <person name="Friedel U."/>
            <person name="Trovato A."/>
        </authorList>
    </citation>
    <scope>NUCLEOTIDE SEQUENCE [LARGE SCALE GENOMIC DNA]</scope>
    <source>
        <strain evidence="3 4">16-83</strain>
    </source>
</reference>
<dbReference type="InterPro" id="IPR002557">
    <property type="entry name" value="Chitin-bd_dom"/>
</dbReference>
<dbReference type="RefSeq" id="WP_144945783.1">
    <property type="nucleotide sequence ID" value="NZ_VMQU01000044.1"/>
</dbReference>
<name>A0A557XT87_9MYCO</name>
<dbReference type="PROSITE" id="PS50940">
    <property type="entry name" value="CHIT_BIND_II"/>
    <property type="match status" value="1"/>
</dbReference>
<feature type="domain" description="Chitin-binding type-2" evidence="2">
    <location>
        <begin position="47"/>
        <end position="107"/>
    </location>
</feature>
<protein>
    <recommendedName>
        <fullName evidence="2">Chitin-binding type-2 domain-containing protein</fullName>
    </recommendedName>
</protein>
<keyword evidence="1" id="KW-0732">Signal</keyword>
<dbReference type="GO" id="GO:0005576">
    <property type="term" value="C:extracellular region"/>
    <property type="evidence" value="ECO:0007669"/>
    <property type="project" value="InterPro"/>
</dbReference>
<evidence type="ECO:0000259" key="2">
    <source>
        <dbReference type="PROSITE" id="PS50940"/>
    </source>
</evidence>
<proteinExistence type="predicted"/>
<evidence type="ECO:0000313" key="3">
    <source>
        <dbReference type="EMBL" id="TVS89182.1"/>
    </source>
</evidence>
<feature type="signal peptide" evidence="1">
    <location>
        <begin position="1"/>
        <end position="37"/>
    </location>
</feature>
<dbReference type="AlphaFoldDB" id="A0A557XT87"/>
<feature type="chain" id="PRO_5021699369" description="Chitin-binding type-2 domain-containing protein" evidence="1">
    <location>
        <begin position="38"/>
        <end position="107"/>
    </location>
</feature>
<dbReference type="GO" id="GO:0008061">
    <property type="term" value="F:chitin binding"/>
    <property type="evidence" value="ECO:0007669"/>
    <property type="project" value="InterPro"/>
</dbReference>
<organism evidence="3 4">
    <name type="scientific">Mycobacterium helveticum</name>
    <dbReference type="NCBI Taxonomy" id="2592811"/>
    <lineage>
        <taxon>Bacteria</taxon>
        <taxon>Bacillati</taxon>
        <taxon>Actinomycetota</taxon>
        <taxon>Actinomycetes</taxon>
        <taxon>Mycobacteriales</taxon>
        <taxon>Mycobacteriaceae</taxon>
        <taxon>Mycobacterium</taxon>
    </lineage>
</organism>